<evidence type="ECO:0000313" key="6">
    <source>
        <dbReference type="Proteomes" id="UP000694300"/>
    </source>
</evidence>
<dbReference type="InterPro" id="IPR001478">
    <property type="entry name" value="PDZ"/>
</dbReference>
<evidence type="ECO:0000256" key="2">
    <source>
        <dbReference type="ARBA" id="ARBA00022801"/>
    </source>
</evidence>
<evidence type="ECO:0000313" key="5">
    <source>
        <dbReference type="EMBL" id="MBW0129542.1"/>
    </source>
</evidence>
<feature type="region of interest" description="Disordered" evidence="3">
    <location>
        <begin position="112"/>
        <end position="138"/>
    </location>
</feature>
<dbReference type="SMART" id="SM00228">
    <property type="entry name" value="PDZ"/>
    <property type="match status" value="1"/>
</dbReference>
<feature type="compositionally biased region" description="Low complexity" evidence="3">
    <location>
        <begin position="23"/>
        <end position="44"/>
    </location>
</feature>
<protein>
    <submittedName>
        <fullName evidence="5">Trypsin-like peptidase domain-containing protein</fullName>
    </submittedName>
</protein>
<dbReference type="Pfam" id="PF13365">
    <property type="entry name" value="Trypsin_2"/>
    <property type="match status" value="1"/>
</dbReference>
<feature type="compositionally biased region" description="Gly residues" evidence="3">
    <location>
        <begin position="83"/>
        <end position="92"/>
    </location>
</feature>
<dbReference type="InterPro" id="IPR051201">
    <property type="entry name" value="Chloro_Bact_Ser_Proteases"/>
</dbReference>
<sequence>MANDTPGSDAQGAVPDDPRAYGSPASSSPSSPADQPTGPGPQQQYGGGQPDQYGGGQYGSGRYGGQYGSGPSSSGRYAAAPHGSGGYGSQPGGYGPPTTAYGAAPGYGSGQYAQGAGQQGTGSYGAHQGAPSAPERRRGRGGLVAVGLVAALLGGGVGGAVGATLAGGGSGGSGGSSGVLGAPVPDVAESSAPVGEVEAVAARVLPSVVRLLVEGPSGAGEGSGMVLSADGLLLTNNHVVEAAASGGSIVAVFQDGSTASADLVGRDPSSDLAVIRAQNVSGLTPIELGNSDAVRVGQPVVAFGSPLGLGGSVTSGIISAVDRAVSVGEESGASEATVLSALQTDAAINPGNSGGPLTDMQGRVVGINSVIATTGDQGGSIGVGFSIPVNQARRTAQELETTGRATRAVLGAGVSRGGELSGATLVSIVPGGPAEAAGLRPGQVVTRVGDRTVSNGDDLIAAVRENAPGDQVPLIVDGQEVVVTLGGETG</sequence>
<feature type="region of interest" description="Disordered" evidence="3">
    <location>
        <begin position="1"/>
        <end position="92"/>
    </location>
</feature>
<dbReference type="Proteomes" id="UP000694300">
    <property type="component" value="Unassembled WGS sequence"/>
</dbReference>
<keyword evidence="6" id="KW-1185">Reference proteome</keyword>
<reference evidence="5 6" key="1">
    <citation type="submission" date="2020-11" db="EMBL/GenBank/DDBJ databases">
        <title>Pseudonocardia abyssalis sp. nov. and Pseudonocardia oceani sp. nov., description and phylogenomic analysis of two novel actinomycetes isolated from the deep Southern Ocean.</title>
        <authorList>
            <person name="Parra J."/>
        </authorList>
    </citation>
    <scope>NUCLEOTIDE SEQUENCE [LARGE SCALE GENOMIC DNA]</scope>
    <source>
        <strain evidence="6">KRD185</strain>
    </source>
</reference>
<organism evidence="5 6">
    <name type="scientific">Pseudonocardia oceani</name>
    <dbReference type="NCBI Taxonomy" id="2792013"/>
    <lineage>
        <taxon>Bacteria</taxon>
        <taxon>Bacillati</taxon>
        <taxon>Actinomycetota</taxon>
        <taxon>Actinomycetes</taxon>
        <taxon>Pseudonocardiales</taxon>
        <taxon>Pseudonocardiaceae</taxon>
        <taxon>Pseudonocardia</taxon>
    </lineage>
</organism>
<dbReference type="RefSeq" id="WP_218595888.1">
    <property type="nucleotide sequence ID" value="NZ_JADQDF010000001.1"/>
</dbReference>
<proteinExistence type="predicted"/>
<name>A0ABS6UBD5_9PSEU</name>
<evidence type="ECO:0000256" key="1">
    <source>
        <dbReference type="ARBA" id="ARBA00022670"/>
    </source>
</evidence>
<keyword evidence="2" id="KW-0378">Hydrolase</keyword>
<dbReference type="PROSITE" id="PS50106">
    <property type="entry name" value="PDZ"/>
    <property type="match status" value="1"/>
</dbReference>
<evidence type="ECO:0000256" key="3">
    <source>
        <dbReference type="SAM" id="MobiDB-lite"/>
    </source>
</evidence>
<evidence type="ECO:0000259" key="4">
    <source>
        <dbReference type="PROSITE" id="PS50106"/>
    </source>
</evidence>
<gene>
    <name evidence="5" type="ORF">I4I82_17925</name>
</gene>
<accession>A0ABS6UBD5</accession>
<comment type="caution">
    <text evidence="5">The sequence shown here is derived from an EMBL/GenBank/DDBJ whole genome shotgun (WGS) entry which is preliminary data.</text>
</comment>
<dbReference type="InterPro" id="IPR041489">
    <property type="entry name" value="PDZ_6"/>
</dbReference>
<keyword evidence="1" id="KW-0645">Protease</keyword>
<dbReference type="Pfam" id="PF17820">
    <property type="entry name" value="PDZ_6"/>
    <property type="match status" value="1"/>
</dbReference>
<feature type="domain" description="PDZ" evidence="4">
    <location>
        <begin position="396"/>
        <end position="455"/>
    </location>
</feature>
<dbReference type="PANTHER" id="PTHR43343">
    <property type="entry name" value="PEPTIDASE S12"/>
    <property type="match status" value="1"/>
</dbReference>
<dbReference type="PANTHER" id="PTHR43343:SF3">
    <property type="entry name" value="PROTEASE DO-LIKE 8, CHLOROPLASTIC"/>
    <property type="match status" value="1"/>
</dbReference>
<feature type="compositionally biased region" description="Gly residues" evidence="3">
    <location>
        <begin position="45"/>
        <end position="68"/>
    </location>
</feature>
<dbReference type="EMBL" id="JADQDF010000001">
    <property type="protein sequence ID" value="MBW0129542.1"/>
    <property type="molecule type" value="Genomic_DNA"/>
</dbReference>